<evidence type="ECO:0000313" key="3">
    <source>
        <dbReference type="Proteomes" id="UP000464735"/>
    </source>
</evidence>
<gene>
    <name evidence="2" type="ORF">GL298_07660</name>
</gene>
<dbReference type="InterPro" id="IPR027417">
    <property type="entry name" value="P-loop_NTPase"/>
</dbReference>
<dbReference type="InterPro" id="IPR011646">
    <property type="entry name" value="KAP_P-loop"/>
</dbReference>
<dbReference type="RefSeq" id="WP_164106013.1">
    <property type="nucleotide sequence ID" value="NZ_CP046368.1"/>
</dbReference>
<dbReference type="EMBL" id="CP046368">
    <property type="protein sequence ID" value="QIA69372.1"/>
    <property type="molecule type" value="Genomic_DNA"/>
</dbReference>
<evidence type="ECO:0000313" key="2">
    <source>
        <dbReference type="EMBL" id="QIA69372.1"/>
    </source>
</evidence>
<accession>A0AAJ4JYR0</accession>
<evidence type="ECO:0000259" key="1">
    <source>
        <dbReference type="Pfam" id="PF07693"/>
    </source>
</evidence>
<name>A0AAJ4JYR0_SPICI</name>
<protein>
    <recommendedName>
        <fullName evidence="1">KAP NTPase domain-containing protein</fullName>
    </recommendedName>
</protein>
<proteinExistence type="predicted"/>
<feature type="domain" description="KAP NTPase" evidence="1">
    <location>
        <begin position="35"/>
        <end position="58"/>
    </location>
</feature>
<organism evidence="2 3">
    <name type="scientific">Spiroplasma citri</name>
    <dbReference type="NCBI Taxonomy" id="2133"/>
    <lineage>
        <taxon>Bacteria</taxon>
        <taxon>Bacillati</taxon>
        <taxon>Mycoplasmatota</taxon>
        <taxon>Mollicutes</taxon>
        <taxon>Entomoplasmatales</taxon>
        <taxon>Spiroplasmataceae</taxon>
        <taxon>Spiroplasma</taxon>
    </lineage>
</organism>
<reference evidence="2 3" key="1">
    <citation type="submission" date="2019-11" db="EMBL/GenBank/DDBJ databases">
        <title>Whole genome sequencing and comparative genomics analyses of five strains of Spiroplasma citri.</title>
        <authorList>
            <person name="Yokomi R."/>
            <person name="Chen J."/>
            <person name="Rattner R."/>
            <person name="Vidalakis G."/>
        </authorList>
    </citation>
    <scope>NUCLEOTIDE SEQUENCE [LARGE SCALE GENOMIC DNA]</scope>
    <source>
        <strain evidence="2 3">BR12</strain>
    </source>
</reference>
<dbReference type="Proteomes" id="UP000464735">
    <property type="component" value="Chromosome"/>
</dbReference>
<dbReference type="AlphaFoldDB" id="A0AAJ4JYR0"/>
<dbReference type="SUPFAM" id="SSF52540">
    <property type="entry name" value="P-loop containing nucleoside triphosphate hydrolases"/>
    <property type="match status" value="1"/>
</dbReference>
<dbReference type="Pfam" id="PF07693">
    <property type="entry name" value="KAP_NTPase"/>
    <property type="match status" value="1"/>
</dbReference>
<sequence>MIYKTKIIIDFIDEFFENNKENNNSQNKELNNNLNIKGQWGSGKTTYIKKLETELKKNIK</sequence>